<evidence type="ECO:0000256" key="5">
    <source>
        <dbReference type="ARBA" id="ARBA00022801"/>
    </source>
</evidence>
<reference evidence="8 9" key="1">
    <citation type="submission" date="2016-11" db="EMBL/GenBank/DDBJ databases">
        <title>The macronuclear genome of Stentor coeruleus: a giant cell with tiny introns.</title>
        <authorList>
            <person name="Slabodnick M."/>
            <person name="Ruby J.G."/>
            <person name="Reiff S.B."/>
            <person name="Swart E.C."/>
            <person name="Gosai S."/>
            <person name="Prabakaran S."/>
            <person name="Witkowska E."/>
            <person name="Larue G.E."/>
            <person name="Fisher S."/>
            <person name="Freeman R.M."/>
            <person name="Gunawardena J."/>
            <person name="Chu W."/>
            <person name="Stover N.A."/>
            <person name="Gregory B.D."/>
            <person name="Nowacki M."/>
            <person name="Derisi J."/>
            <person name="Roy S.W."/>
            <person name="Marshall W.F."/>
            <person name="Sood P."/>
        </authorList>
    </citation>
    <scope>NUCLEOTIDE SEQUENCE [LARGE SCALE GENOMIC DNA]</scope>
    <source>
        <strain evidence="8">WM001</strain>
    </source>
</reference>
<dbReference type="PRINTS" id="PR00724">
    <property type="entry name" value="CRBOXYPTASEC"/>
</dbReference>
<keyword evidence="5 7" id="KW-0378">Hydrolase</keyword>
<evidence type="ECO:0000256" key="1">
    <source>
        <dbReference type="ARBA" id="ARBA00009431"/>
    </source>
</evidence>
<comment type="similarity">
    <text evidence="1 7">Belongs to the peptidase S10 family.</text>
</comment>
<dbReference type="InterPro" id="IPR018202">
    <property type="entry name" value="Ser_caboxypep_ser_AS"/>
</dbReference>
<dbReference type="PROSITE" id="PS00131">
    <property type="entry name" value="CARBOXYPEPT_SER_SER"/>
    <property type="match status" value="1"/>
</dbReference>
<dbReference type="Proteomes" id="UP000187209">
    <property type="component" value="Unassembled WGS sequence"/>
</dbReference>
<sequence>MLISLVLISLVQGDTDGPWNLLGASGYSGEIVVNPLTGSSLFYWQFNAFNGNINTDKKPLIMWLQGGPGCSGEAGLLGERISPIYIDDNAQPHFNNNSWAQSYHIISVDYPYGSGYSFATTPSDYQNSTAGSSSYLYNFLQIIAVKYPNWFNRDFYIFGESYAGHWIPGIAYKILQENQSAKVTGVIPIPLKGIAMGDPLCDALYQTQNYGDVAFDLGLLNRVQNVLINLTESQIAFNIKGGNYVSANNYLNKVQNDLETYSYNVNLYNMRTYAMPDMGNYPAWLANDTNKNLLNVPSNVNWIECNNDVYLAFSADITQGFVTNWMPYLLSNLRVMVYNGQDDLLINTRGVENWFPVINWPNMQGFLKSRKILWKIQNNIVGYVQQYSNMTFVVVQKAGHFSPYDQPAAVFDMVTKFVSGQGWN</sequence>
<evidence type="ECO:0000256" key="3">
    <source>
        <dbReference type="ARBA" id="ARBA00022670"/>
    </source>
</evidence>
<dbReference type="InterPro" id="IPR029058">
    <property type="entry name" value="AB_hydrolase_fold"/>
</dbReference>
<keyword evidence="6" id="KW-0325">Glycoprotein</keyword>
<evidence type="ECO:0000256" key="6">
    <source>
        <dbReference type="ARBA" id="ARBA00023180"/>
    </source>
</evidence>
<name>A0A1R2CMZ7_9CILI</name>
<protein>
    <recommendedName>
        <fullName evidence="7">Carboxypeptidase</fullName>
        <ecNumber evidence="7">3.4.16.-</ecNumber>
    </recommendedName>
</protein>
<gene>
    <name evidence="8" type="ORF">SteCoe_7276</name>
</gene>
<evidence type="ECO:0000256" key="2">
    <source>
        <dbReference type="ARBA" id="ARBA00022645"/>
    </source>
</evidence>
<keyword evidence="3 7" id="KW-0645">Protease</keyword>
<evidence type="ECO:0000256" key="7">
    <source>
        <dbReference type="RuleBase" id="RU361156"/>
    </source>
</evidence>
<proteinExistence type="inferred from homology"/>
<dbReference type="OrthoDB" id="443318at2759"/>
<dbReference type="Gene3D" id="3.40.50.1820">
    <property type="entry name" value="alpha/beta hydrolase"/>
    <property type="match status" value="1"/>
</dbReference>
<dbReference type="EC" id="3.4.16.-" evidence="7"/>
<evidence type="ECO:0000313" key="8">
    <source>
        <dbReference type="EMBL" id="OMJ90361.1"/>
    </source>
</evidence>
<evidence type="ECO:0000256" key="4">
    <source>
        <dbReference type="ARBA" id="ARBA00022729"/>
    </source>
</evidence>
<dbReference type="EMBL" id="MPUH01000104">
    <property type="protein sequence ID" value="OMJ90361.1"/>
    <property type="molecule type" value="Genomic_DNA"/>
</dbReference>
<dbReference type="GO" id="GO:0006508">
    <property type="term" value="P:proteolysis"/>
    <property type="evidence" value="ECO:0007669"/>
    <property type="project" value="UniProtKB-KW"/>
</dbReference>
<dbReference type="Pfam" id="PF00450">
    <property type="entry name" value="Peptidase_S10"/>
    <property type="match status" value="1"/>
</dbReference>
<dbReference type="AlphaFoldDB" id="A0A1R2CMZ7"/>
<accession>A0A1R2CMZ7</accession>
<comment type="caution">
    <text evidence="8">The sequence shown here is derived from an EMBL/GenBank/DDBJ whole genome shotgun (WGS) entry which is preliminary data.</text>
</comment>
<keyword evidence="2 7" id="KW-0121">Carboxypeptidase</keyword>
<organism evidence="8 9">
    <name type="scientific">Stentor coeruleus</name>
    <dbReference type="NCBI Taxonomy" id="5963"/>
    <lineage>
        <taxon>Eukaryota</taxon>
        <taxon>Sar</taxon>
        <taxon>Alveolata</taxon>
        <taxon>Ciliophora</taxon>
        <taxon>Postciliodesmatophora</taxon>
        <taxon>Heterotrichea</taxon>
        <taxon>Heterotrichida</taxon>
        <taxon>Stentoridae</taxon>
        <taxon>Stentor</taxon>
    </lineage>
</organism>
<evidence type="ECO:0000313" key="9">
    <source>
        <dbReference type="Proteomes" id="UP000187209"/>
    </source>
</evidence>
<keyword evidence="9" id="KW-1185">Reference proteome</keyword>
<dbReference type="GO" id="GO:0004185">
    <property type="term" value="F:serine-type carboxypeptidase activity"/>
    <property type="evidence" value="ECO:0007669"/>
    <property type="project" value="UniProtKB-UniRule"/>
</dbReference>
<dbReference type="PANTHER" id="PTHR11802">
    <property type="entry name" value="SERINE PROTEASE FAMILY S10 SERINE CARBOXYPEPTIDASE"/>
    <property type="match status" value="1"/>
</dbReference>
<keyword evidence="4" id="KW-0732">Signal</keyword>
<dbReference type="SUPFAM" id="SSF53474">
    <property type="entry name" value="alpha/beta-Hydrolases"/>
    <property type="match status" value="1"/>
</dbReference>
<dbReference type="InterPro" id="IPR001563">
    <property type="entry name" value="Peptidase_S10"/>
</dbReference>
<dbReference type="PANTHER" id="PTHR11802:SF472">
    <property type="entry name" value="SERINE CARBOXYPEPTIDASE CPVL-RELATED"/>
    <property type="match status" value="1"/>
</dbReference>